<keyword evidence="2" id="KW-1133">Transmembrane helix</keyword>
<gene>
    <name evidence="3" type="ORF">BECKSD772D_GA0070982_103320</name>
</gene>
<feature type="transmembrane region" description="Helical" evidence="2">
    <location>
        <begin position="21"/>
        <end position="39"/>
    </location>
</feature>
<evidence type="ECO:0000256" key="1">
    <source>
        <dbReference type="SAM" id="MobiDB-lite"/>
    </source>
</evidence>
<keyword evidence="2" id="KW-0812">Transmembrane</keyword>
<dbReference type="AlphaFoldDB" id="A0A451BLC7"/>
<organism evidence="3">
    <name type="scientific">Candidatus Kentrum sp. SD</name>
    <dbReference type="NCBI Taxonomy" id="2126332"/>
    <lineage>
        <taxon>Bacteria</taxon>
        <taxon>Pseudomonadati</taxon>
        <taxon>Pseudomonadota</taxon>
        <taxon>Gammaproteobacteria</taxon>
        <taxon>Candidatus Kentrum</taxon>
    </lineage>
</organism>
<name>A0A451BLC7_9GAMM</name>
<evidence type="ECO:0000256" key="2">
    <source>
        <dbReference type="SAM" id="Phobius"/>
    </source>
</evidence>
<keyword evidence="2" id="KW-0472">Membrane</keyword>
<protein>
    <submittedName>
        <fullName evidence="3">Uncharacterized protein</fullName>
    </submittedName>
</protein>
<sequence length="163" mass="18641">MKRQWKKLLKLFRKINLFNSYIAGVLGGITIILIPKLFNYDDSSTNTSCSDVIAVANTYIVYTTFILVIIAILITLVGIWFSREFSLTKDKEIKENMYEFLEKLGSESQLADRFITELFKHKDISTKIISIAKSRLEIELKQASTESGKAENFGDDLRTEQGK</sequence>
<feature type="transmembrane region" description="Helical" evidence="2">
    <location>
        <begin position="59"/>
        <end position="81"/>
    </location>
</feature>
<accession>A0A451BLC7</accession>
<feature type="region of interest" description="Disordered" evidence="1">
    <location>
        <begin position="143"/>
        <end position="163"/>
    </location>
</feature>
<proteinExistence type="predicted"/>
<reference evidence="3" key="1">
    <citation type="submission" date="2019-02" db="EMBL/GenBank/DDBJ databases">
        <authorList>
            <person name="Gruber-Vodicka R. H."/>
            <person name="Seah K. B. B."/>
        </authorList>
    </citation>
    <scope>NUCLEOTIDE SEQUENCE</scope>
    <source>
        <strain evidence="3">BECK_S127</strain>
    </source>
</reference>
<evidence type="ECO:0000313" key="3">
    <source>
        <dbReference type="EMBL" id="VFK79038.1"/>
    </source>
</evidence>
<dbReference type="EMBL" id="CAADHB010000033">
    <property type="protein sequence ID" value="VFK79038.1"/>
    <property type="molecule type" value="Genomic_DNA"/>
</dbReference>